<protein>
    <submittedName>
        <fullName evidence="4">Uncharacterized protein LOC117242279</fullName>
    </submittedName>
</protein>
<proteinExistence type="predicted"/>
<evidence type="ECO:0000256" key="1">
    <source>
        <dbReference type="SAM" id="Coils"/>
    </source>
</evidence>
<accession>A0A6J3LJ56</accession>
<reference evidence="4" key="1">
    <citation type="submission" date="2025-08" db="UniProtKB">
        <authorList>
            <consortium name="RefSeq"/>
        </authorList>
    </citation>
    <scope>IDENTIFICATION</scope>
    <source>
        <tissue evidence="4">Muscle</tissue>
    </source>
</reference>
<gene>
    <name evidence="4" type="primary">LOC117242279</name>
</gene>
<dbReference type="AlphaFoldDB" id="A0A6J3LJ56"/>
<feature type="coiled-coil region" evidence="1">
    <location>
        <begin position="118"/>
        <end position="173"/>
    </location>
</feature>
<evidence type="ECO:0000313" key="3">
    <source>
        <dbReference type="Proteomes" id="UP000504631"/>
    </source>
</evidence>
<evidence type="ECO:0000256" key="2">
    <source>
        <dbReference type="SAM" id="MobiDB-lite"/>
    </source>
</evidence>
<organism evidence="3 4">
    <name type="scientific">Bombus vosnesenskii</name>
    <dbReference type="NCBI Taxonomy" id="207650"/>
    <lineage>
        <taxon>Eukaryota</taxon>
        <taxon>Metazoa</taxon>
        <taxon>Ecdysozoa</taxon>
        <taxon>Arthropoda</taxon>
        <taxon>Hexapoda</taxon>
        <taxon>Insecta</taxon>
        <taxon>Pterygota</taxon>
        <taxon>Neoptera</taxon>
        <taxon>Endopterygota</taxon>
        <taxon>Hymenoptera</taxon>
        <taxon>Apocrita</taxon>
        <taxon>Aculeata</taxon>
        <taxon>Apoidea</taxon>
        <taxon>Anthophila</taxon>
        <taxon>Apidae</taxon>
        <taxon>Bombus</taxon>
        <taxon>Pyrobombus</taxon>
    </lineage>
</organism>
<evidence type="ECO:0000313" key="4">
    <source>
        <dbReference type="RefSeq" id="XP_033364711.1"/>
    </source>
</evidence>
<sequence>MSCIHYRQANPPKERNYFDGQYNRYVAHSYSPRVTTPETYRSGYCAGWRTLEFQGNGAEIPTTARADLSYGDARMQSGRMTPTLKQETMKHGDTITLEKIQTKIKFLEDSNIVMQTRNQNLITENKALASQLKEERDEVKRLEKRLTLLREELDFERSKIEGMKQEAEEVRKRQMPMVETKGTSTTNIIISKTDRGVQVWAVCMACQRKLESCEKQPPTVIITKSELEVLEKDMQTLRDTIIAREQAWDKAMEREHNYRQQLTRLTTETITARHLSDTRYEELKTATNALQEKESEFKSTQKDNAYLQKLIAKIYNSYQRGQEGYQRSNLTADINEKDQRFIEDIARRASSGKGKQKPKLKSSCSERTAHSAVYQHSPRDKSSRSAKDQAGCLKEPKR</sequence>
<dbReference type="Proteomes" id="UP000504631">
    <property type="component" value="Unplaced"/>
</dbReference>
<keyword evidence="3" id="KW-1185">Reference proteome</keyword>
<feature type="compositionally biased region" description="Basic and acidic residues" evidence="2">
    <location>
        <begin position="377"/>
        <end position="387"/>
    </location>
</feature>
<dbReference type="RefSeq" id="XP_033364711.1">
    <property type="nucleotide sequence ID" value="XM_033508820.1"/>
</dbReference>
<dbReference type="KEGG" id="bvk:117242279"/>
<dbReference type="GeneID" id="117242279"/>
<keyword evidence="1" id="KW-0175">Coiled coil</keyword>
<name>A0A6J3LJ56_9HYME</name>
<feature type="region of interest" description="Disordered" evidence="2">
    <location>
        <begin position="347"/>
        <end position="398"/>
    </location>
</feature>